<dbReference type="AlphaFoldDB" id="A0A9W4SZU7"/>
<sequence>HQHIFIPYGLTGKITIPPSSNICNHALGFGRTISVVLTRKIDASSSDCTSVKDAETVGNKDTWKKWIWISATVNLTFSRLIGYFSEGSIYDSNLTID</sequence>
<name>A0A9W4SZU7_9GLOM</name>
<evidence type="ECO:0000313" key="1">
    <source>
        <dbReference type="EMBL" id="CAI2186868.1"/>
    </source>
</evidence>
<keyword evidence="2" id="KW-1185">Reference proteome</keyword>
<dbReference type="EMBL" id="CAMKVN010004347">
    <property type="protein sequence ID" value="CAI2186868.1"/>
    <property type="molecule type" value="Genomic_DNA"/>
</dbReference>
<comment type="caution">
    <text evidence="1">The sequence shown here is derived from an EMBL/GenBank/DDBJ whole genome shotgun (WGS) entry which is preliminary data.</text>
</comment>
<reference evidence="1" key="1">
    <citation type="submission" date="2022-08" db="EMBL/GenBank/DDBJ databases">
        <authorList>
            <person name="Kallberg Y."/>
            <person name="Tangrot J."/>
            <person name="Rosling A."/>
        </authorList>
    </citation>
    <scope>NUCLEOTIDE SEQUENCE</scope>
    <source>
        <strain evidence="1">Wild A</strain>
    </source>
</reference>
<accession>A0A9W4SZU7</accession>
<gene>
    <name evidence="1" type="ORF">FWILDA_LOCUS12791</name>
</gene>
<proteinExistence type="predicted"/>
<feature type="non-terminal residue" evidence="1">
    <location>
        <position position="1"/>
    </location>
</feature>
<evidence type="ECO:0000313" key="2">
    <source>
        <dbReference type="Proteomes" id="UP001153678"/>
    </source>
</evidence>
<protein>
    <submittedName>
        <fullName evidence="1">9854_t:CDS:1</fullName>
    </submittedName>
</protein>
<organism evidence="1 2">
    <name type="scientific">Funneliformis geosporum</name>
    <dbReference type="NCBI Taxonomy" id="1117311"/>
    <lineage>
        <taxon>Eukaryota</taxon>
        <taxon>Fungi</taxon>
        <taxon>Fungi incertae sedis</taxon>
        <taxon>Mucoromycota</taxon>
        <taxon>Glomeromycotina</taxon>
        <taxon>Glomeromycetes</taxon>
        <taxon>Glomerales</taxon>
        <taxon>Glomeraceae</taxon>
        <taxon>Funneliformis</taxon>
    </lineage>
</organism>
<dbReference type="Proteomes" id="UP001153678">
    <property type="component" value="Unassembled WGS sequence"/>
</dbReference>